<evidence type="ECO:0000313" key="1">
    <source>
        <dbReference type="EMBL" id="MXO96874.1"/>
    </source>
</evidence>
<protein>
    <submittedName>
        <fullName evidence="1">Uncharacterized protein</fullName>
    </submittedName>
</protein>
<keyword evidence="2" id="KW-1185">Reference proteome</keyword>
<dbReference type="RefSeq" id="WP_160595905.1">
    <property type="nucleotide sequence ID" value="NZ_WTYI01000001.1"/>
</dbReference>
<proteinExistence type="predicted"/>
<dbReference type="Proteomes" id="UP000432727">
    <property type="component" value="Unassembled WGS sequence"/>
</dbReference>
<name>A0A6I4TLR4_9SPHN</name>
<comment type="caution">
    <text evidence="1">The sequence shown here is derived from an EMBL/GenBank/DDBJ whole genome shotgun (WGS) entry which is preliminary data.</text>
</comment>
<accession>A0A6I4TLR4</accession>
<organism evidence="1 2">
    <name type="scientific">Qipengyuania aquimaris</name>
    <dbReference type="NCBI Taxonomy" id="255984"/>
    <lineage>
        <taxon>Bacteria</taxon>
        <taxon>Pseudomonadati</taxon>
        <taxon>Pseudomonadota</taxon>
        <taxon>Alphaproteobacteria</taxon>
        <taxon>Sphingomonadales</taxon>
        <taxon>Erythrobacteraceae</taxon>
        <taxon>Qipengyuania</taxon>
    </lineage>
</organism>
<dbReference type="OrthoDB" id="7391078at2"/>
<gene>
    <name evidence="1" type="ORF">GRI34_10655</name>
</gene>
<reference evidence="1 2" key="1">
    <citation type="submission" date="2019-12" db="EMBL/GenBank/DDBJ databases">
        <title>Genomic-based taxomic classification of the family Erythrobacteraceae.</title>
        <authorList>
            <person name="Xu L."/>
        </authorList>
    </citation>
    <scope>NUCLEOTIDE SEQUENCE [LARGE SCALE GENOMIC DNA]</scope>
    <source>
        <strain evidence="1 2">JCM 12189</strain>
    </source>
</reference>
<sequence>MILATAASLLLVTQQASEAVSAEYPENSETWALEYPSLIGAFVDDYYSCLKSGNYIVGDGSGFADQYRGDIQRCAKQAVKLEKGANDRLSQRGRTDEASPEQVAEIFETVRRIHVARGTDLDALIAAGLSNHRRYREEQETTVDTACVARVTELRNQREDFAATEGPKLERIHDKDEYTAEDRLALMNYSTELLRLTRMMQFEMRRCPGSEIADNTAQDQVPNS</sequence>
<dbReference type="EMBL" id="WTYI01000001">
    <property type="protein sequence ID" value="MXO96874.1"/>
    <property type="molecule type" value="Genomic_DNA"/>
</dbReference>
<dbReference type="AlphaFoldDB" id="A0A6I4TLR4"/>
<evidence type="ECO:0000313" key="2">
    <source>
        <dbReference type="Proteomes" id="UP000432727"/>
    </source>
</evidence>